<evidence type="ECO:0000313" key="3">
    <source>
        <dbReference type="EMBL" id="TMQ69935.1"/>
    </source>
</evidence>
<feature type="compositionally biased region" description="Pro residues" evidence="1">
    <location>
        <begin position="47"/>
        <end position="56"/>
    </location>
</feature>
<dbReference type="Gene3D" id="2.40.70.10">
    <property type="entry name" value="Acid Proteases"/>
    <property type="match status" value="2"/>
</dbReference>
<dbReference type="AlphaFoldDB" id="A0A538U204"/>
<dbReference type="SUPFAM" id="SSF50630">
    <property type="entry name" value="Acid proteases"/>
    <property type="match status" value="1"/>
</dbReference>
<organism evidence="3 4">
    <name type="scientific">Eiseniibacteriota bacterium</name>
    <dbReference type="NCBI Taxonomy" id="2212470"/>
    <lineage>
        <taxon>Bacteria</taxon>
        <taxon>Candidatus Eiseniibacteriota</taxon>
    </lineage>
</organism>
<evidence type="ECO:0000256" key="1">
    <source>
        <dbReference type="SAM" id="MobiDB-lite"/>
    </source>
</evidence>
<feature type="region of interest" description="Disordered" evidence="1">
    <location>
        <begin position="38"/>
        <end position="58"/>
    </location>
</feature>
<dbReference type="SUPFAM" id="SSF50156">
    <property type="entry name" value="PDZ domain-like"/>
    <property type="match status" value="1"/>
</dbReference>
<dbReference type="InterPro" id="IPR041489">
    <property type="entry name" value="PDZ_6"/>
</dbReference>
<evidence type="ECO:0000313" key="4">
    <source>
        <dbReference type="Proteomes" id="UP000319771"/>
    </source>
</evidence>
<dbReference type="SMART" id="SM00228">
    <property type="entry name" value="PDZ"/>
    <property type="match status" value="1"/>
</dbReference>
<proteinExistence type="predicted"/>
<sequence>MLAPSCRHPPSHGSHGMRLTPAAALITGLSSLFILASPAAPQDPHEPPPPPAPVAPAAPVAPRLELSPEAGAQDIPFDLYSNHIYLRGRVNDSDSLWIVLDSGAGGNVVNASVADRLGLVSEGSTQARGAGGVVASGRVSEVTFRLPGVTLSGPSATIPMDDMVRQSSRAMDGIVGQTLLSRCVARIDYAAHTLDILDAESFHYSGHGTILPLTFEHGLPYVTARLTVPGHAPIKGRFVIDTGSGQSLILTAPFVHKHHVDQAVPKTIQVRGRGVGGQVQSLMGRLTALELGDIRIERPVAALRMSDVGTISAQGTVGNIGGEILRRFTVIFDYPHQRMILEPNPHLGEPLEADMSGLGLRPGPADSHALEVEWLQPDAPAMEAGVREGDLIESVDGRPATELGISGLQPIFRHDGETHRLTIRRGEERLEITFTTHRLI</sequence>
<dbReference type="Pfam" id="PF13650">
    <property type="entry name" value="Asp_protease_2"/>
    <property type="match status" value="2"/>
</dbReference>
<dbReference type="EMBL" id="VBPB01000266">
    <property type="protein sequence ID" value="TMQ69935.1"/>
    <property type="molecule type" value="Genomic_DNA"/>
</dbReference>
<feature type="domain" description="PDZ" evidence="2">
    <location>
        <begin position="357"/>
        <end position="427"/>
    </location>
</feature>
<accession>A0A538U204</accession>
<dbReference type="InterPro" id="IPR001478">
    <property type="entry name" value="PDZ"/>
</dbReference>
<dbReference type="InterPro" id="IPR036034">
    <property type="entry name" value="PDZ_sf"/>
</dbReference>
<name>A0A538U204_UNCEI</name>
<dbReference type="Proteomes" id="UP000319771">
    <property type="component" value="Unassembled WGS sequence"/>
</dbReference>
<dbReference type="Pfam" id="PF17820">
    <property type="entry name" value="PDZ_6"/>
    <property type="match status" value="1"/>
</dbReference>
<evidence type="ECO:0000259" key="2">
    <source>
        <dbReference type="PROSITE" id="PS50106"/>
    </source>
</evidence>
<dbReference type="Gene3D" id="2.30.42.10">
    <property type="match status" value="1"/>
</dbReference>
<protein>
    <recommendedName>
        <fullName evidence="2">PDZ domain-containing protein</fullName>
    </recommendedName>
</protein>
<dbReference type="PROSITE" id="PS50106">
    <property type="entry name" value="PDZ"/>
    <property type="match status" value="1"/>
</dbReference>
<comment type="caution">
    <text evidence="3">The sequence shown here is derived from an EMBL/GenBank/DDBJ whole genome shotgun (WGS) entry which is preliminary data.</text>
</comment>
<gene>
    <name evidence="3" type="ORF">E6K81_13790</name>
</gene>
<dbReference type="InterPro" id="IPR021109">
    <property type="entry name" value="Peptidase_aspartic_dom_sf"/>
</dbReference>
<reference evidence="3 4" key="1">
    <citation type="journal article" date="2019" name="Nat. Microbiol.">
        <title>Mediterranean grassland soil C-N compound turnover is dependent on rainfall and depth, and is mediated by genomically divergent microorganisms.</title>
        <authorList>
            <person name="Diamond S."/>
            <person name="Andeer P.F."/>
            <person name="Li Z."/>
            <person name="Crits-Christoph A."/>
            <person name="Burstein D."/>
            <person name="Anantharaman K."/>
            <person name="Lane K.R."/>
            <person name="Thomas B.C."/>
            <person name="Pan C."/>
            <person name="Northen T.R."/>
            <person name="Banfield J.F."/>
        </authorList>
    </citation>
    <scope>NUCLEOTIDE SEQUENCE [LARGE SCALE GENOMIC DNA]</scope>
    <source>
        <strain evidence="3">WS_11</strain>
    </source>
</reference>